<evidence type="ECO:0000313" key="3">
    <source>
        <dbReference type="Proteomes" id="UP000179283"/>
    </source>
</evidence>
<proteinExistence type="predicted"/>
<evidence type="ECO:0000313" key="2">
    <source>
        <dbReference type="EMBL" id="OHB03793.1"/>
    </source>
</evidence>
<keyword evidence="1" id="KW-0472">Membrane</keyword>
<organism evidence="2 3">
    <name type="scientific">Candidatus Zambryskibacteria bacterium RIFCSPLOWO2_01_FULL_43_17</name>
    <dbReference type="NCBI Taxonomy" id="1802760"/>
    <lineage>
        <taxon>Bacteria</taxon>
        <taxon>Candidatus Zambryskiibacteriota</taxon>
    </lineage>
</organism>
<reference evidence="2 3" key="1">
    <citation type="journal article" date="2016" name="Nat. Commun.">
        <title>Thousands of microbial genomes shed light on interconnected biogeochemical processes in an aquifer system.</title>
        <authorList>
            <person name="Anantharaman K."/>
            <person name="Brown C.T."/>
            <person name="Hug L.A."/>
            <person name="Sharon I."/>
            <person name="Castelle C.J."/>
            <person name="Probst A.J."/>
            <person name="Thomas B.C."/>
            <person name="Singh A."/>
            <person name="Wilkins M.J."/>
            <person name="Karaoz U."/>
            <person name="Brodie E.L."/>
            <person name="Williams K.H."/>
            <person name="Hubbard S.S."/>
            <person name="Banfield J.F."/>
        </authorList>
    </citation>
    <scope>NUCLEOTIDE SEQUENCE [LARGE SCALE GENOMIC DNA]</scope>
</reference>
<keyword evidence="1" id="KW-0812">Transmembrane</keyword>
<comment type="caution">
    <text evidence="2">The sequence shown here is derived from an EMBL/GenBank/DDBJ whole genome shotgun (WGS) entry which is preliminary data.</text>
</comment>
<accession>A0A1G2U2R9</accession>
<dbReference type="AlphaFoldDB" id="A0A1G2U2R9"/>
<keyword evidence="1" id="KW-1133">Transmembrane helix</keyword>
<gene>
    <name evidence="2" type="ORF">A2920_01955</name>
</gene>
<sequence length="80" mass="9146">MDSEDKIRLKRALELSEENNSMLKKLVRAMRWAKLIRLAYVVIIIGSAVGIFYFFQPYIDQLSDTYSGLKNTINNFGGGL</sequence>
<name>A0A1G2U2R9_9BACT</name>
<evidence type="ECO:0000256" key="1">
    <source>
        <dbReference type="SAM" id="Phobius"/>
    </source>
</evidence>
<protein>
    <submittedName>
        <fullName evidence="2">Uncharacterized protein</fullName>
    </submittedName>
</protein>
<feature type="transmembrane region" description="Helical" evidence="1">
    <location>
        <begin position="35"/>
        <end position="55"/>
    </location>
</feature>
<dbReference type="EMBL" id="MHWD01000016">
    <property type="protein sequence ID" value="OHB03793.1"/>
    <property type="molecule type" value="Genomic_DNA"/>
</dbReference>
<dbReference type="Proteomes" id="UP000179283">
    <property type="component" value="Unassembled WGS sequence"/>
</dbReference>